<evidence type="ECO:0000256" key="15">
    <source>
        <dbReference type="PROSITE-ProRule" id="PRU01319"/>
    </source>
</evidence>
<dbReference type="AlphaFoldDB" id="A0A7S7AVN4"/>
<evidence type="ECO:0000259" key="17">
    <source>
        <dbReference type="PROSITE" id="PS51975"/>
    </source>
</evidence>
<dbReference type="InterPro" id="IPR036397">
    <property type="entry name" value="RNaseH_sf"/>
</dbReference>
<dbReference type="InterPro" id="IPR001352">
    <property type="entry name" value="RNase_HII/HIII"/>
</dbReference>
<dbReference type="PROSITE" id="PS51975">
    <property type="entry name" value="RNASE_H_2"/>
    <property type="match status" value="1"/>
</dbReference>
<name>A0A7S7AVN4_9SPIR</name>
<evidence type="ECO:0000313" key="18">
    <source>
        <dbReference type="EMBL" id="QOW59736.1"/>
    </source>
</evidence>
<dbReference type="GO" id="GO:0004523">
    <property type="term" value="F:RNA-DNA hybrid ribonuclease activity"/>
    <property type="evidence" value="ECO:0007669"/>
    <property type="project" value="UniProtKB-UniRule"/>
</dbReference>
<comment type="function">
    <text evidence="3 14 16">Endonuclease that specifically degrades the RNA of RNA-DNA hybrids.</text>
</comment>
<keyword evidence="12 14" id="KW-0378">Hydrolase</keyword>
<feature type="domain" description="RNase H type-2" evidence="17">
    <location>
        <begin position="1"/>
        <end position="199"/>
    </location>
</feature>
<dbReference type="InterPro" id="IPR024567">
    <property type="entry name" value="RNase_HII/HIII_dom"/>
</dbReference>
<comment type="cofactor">
    <cofactor evidence="2">
        <name>Mg(2+)</name>
        <dbReference type="ChEBI" id="CHEBI:18420"/>
    </cofactor>
</comment>
<protein>
    <recommendedName>
        <fullName evidence="7 14">Ribonuclease HII</fullName>
        <shortName evidence="14">RNase HII</shortName>
        <ecNumber evidence="6 14">3.1.26.4</ecNumber>
    </recommendedName>
</protein>
<dbReference type="Proteomes" id="UP000593915">
    <property type="component" value="Chromosome"/>
</dbReference>
<proteinExistence type="inferred from homology"/>
<evidence type="ECO:0000256" key="16">
    <source>
        <dbReference type="RuleBase" id="RU003515"/>
    </source>
</evidence>
<dbReference type="EMBL" id="CP061839">
    <property type="protein sequence ID" value="QOW59736.1"/>
    <property type="molecule type" value="Genomic_DNA"/>
</dbReference>
<comment type="similarity">
    <text evidence="5 14 16">Belongs to the RNase HII family.</text>
</comment>
<evidence type="ECO:0000256" key="3">
    <source>
        <dbReference type="ARBA" id="ARBA00004065"/>
    </source>
</evidence>
<dbReference type="NCBIfam" id="NF000595">
    <property type="entry name" value="PRK00015.1-3"/>
    <property type="match status" value="1"/>
</dbReference>
<keyword evidence="8 14" id="KW-0963">Cytoplasm</keyword>
<dbReference type="PANTHER" id="PTHR10954:SF18">
    <property type="entry name" value="RIBONUCLEASE HII"/>
    <property type="match status" value="1"/>
</dbReference>
<dbReference type="InterPro" id="IPR022898">
    <property type="entry name" value="RNase_HII"/>
</dbReference>
<evidence type="ECO:0000256" key="5">
    <source>
        <dbReference type="ARBA" id="ARBA00007383"/>
    </source>
</evidence>
<evidence type="ECO:0000256" key="9">
    <source>
        <dbReference type="ARBA" id="ARBA00022722"/>
    </source>
</evidence>
<evidence type="ECO:0000256" key="11">
    <source>
        <dbReference type="ARBA" id="ARBA00022759"/>
    </source>
</evidence>
<dbReference type="CDD" id="cd07182">
    <property type="entry name" value="RNase_HII_bacteria_HII_like"/>
    <property type="match status" value="1"/>
</dbReference>
<evidence type="ECO:0000256" key="10">
    <source>
        <dbReference type="ARBA" id="ARBA00022723"/>
    </source>
</evidence>
<dbReference type="GO" id="GO:0006298">
    <property type="term" value="P:mismatch repair"/>
    <property type="evidence" value="ECO:0007669"/>
    <property type="project" value="TreeGrafter"/>
</dbReference>
<comment type="cofactor">
    <cofactor evidence="14 15">
        <name>Mn(2+)</name>
        <dbReference type="ChEBI" id="CHEBI:29035"/>
    </cofactor>
    <cofactor evidence="14 15">
        <name>Mg(2+)</name>
        <dbReference type="ChEBI" id="CHEBI:18420"/>
    </cofactor>
    <text evidence="14 15">Manganese or magnesium. Binds 1 divalent metal ion per monomer in the absence of substrate. May bind a second metal ion after substrate binding.</text>
</comment>
<dbReference type="PANTHER" id="PTHR10954">
    <property type="entry name" value="RIBONUCLEASE H2 SUBUNIT A"/>
    <property type="match status" value="1"/>
</dbReference>
<dbReference type="InterPro" id="IPR012337">
    <property type="entry name" value="RNaseH-like_sf"/>
</dbReference>
<keyword evidence="10 14" id="KW-0479">Metal-binding</keyword>
<reference evidence="18 19" key="1">
    <citation type="submission" date="2020-09" db="EMBL/GenBank/DDBJ databases">
        <title>Characterization of Treponema spp. from bovine digital dermatitis in Korea.</title>
        <authorList>
            <person name="Espiritu H.M."/>
            <person name="Cho Y.I."/>
            <person name="Mamuad L."/>
        </authorList>
    </citation>
    <scope>NUCLEOTIDE SEQUENCE [LARGE SCALE GENOMIC DNA]</scope>
    <source>
        <strain evidence="18 19">KS1</strain>
    </source>
</reference>
<dbReference type="Gene3D" id="3.30.420.10">
    <property type="entry name" value="Ribonuclease H-like superfamily/Ribonuclease H"/>
    <property type="match status" value="1"/>
</dbReference>
<evidence type="ECO:0000256" key="6">
    <source>
        <dbReference type="ARBA" id="ARBA00012180"/>
    </source>
</evidence>
<evidence type="ECO:0000256" key="4">
    <source>
        <dbReference type="ARBA" id="ARBA00004496"/>
    </source>
</evidence>
<evidence type="ECO:0000256" key="13">
    <source>
        <dbReference type="ARBA" id="ARBA00023211"/>
    </source>
</evidence>
<dbReference type="GO" id="GO:0032299">
    <property type="term" value="C:ribonuclease H2 complex"/>
    <property type="evidence" value="ECO:0007669"/>
    <property type="project" value="TreeGrafter"/>
</dbReference>
<dbReference type="GO" id="GO:0003723">
    <property type="term" value="F:RNA binding"/>
    <property type="evidence" value="ECO:0007669"/>
    <property type="project" value="UniProtKB-UniRule"/>
</dbReference>
<sequence length="199" mass="22720">MLCGIDEAGRGPLAGPVTAAAVILPDDFEVSILRDSKKLTENRREKIRKIIYSKTFFWSIGWASNEEIDKINILQATFLAMERAYNGVYKKLLNFFKAEQRAFEKPDIIVDGKLIPKINNCRSIKALVKADDLIYEVMAASILAKTARDKMMIRYSWLYPEYGYETHKGYGTKKHIEAIKKFGISPITRKSFKLEGITD</sequence>
<dbReference type="SUPFAM" id="SSF53098">
    <property type="entry name" value="Ribonuclease H-like"/>
    <property type="match status" value="1"/>
</dbReference>
<keyword evidence="13 14" id="KW-0464">Manganese</keyword>
<dbReference type="HAMAP" id="MF_00052_B">
    <property type="entry name" value="RNase_HII_B"/>
    <property type="match status" value="1"/>
</dbReference>
<feature type="binding site" evidence="14 15">
    <location>
        <position position="7"/>
    </location>
    <ligand>
        <name>a divalent metal cation</name>
        <dbReference type="ChEBI" id="CHEBI:60240"/>
    </ligand>
</feature>
<feature type="binding site" evidence="14 15">
    <location>
        <position position="111"/>
    </location>
    <ligand>
        <name>a divalent metal cation</name>
        <dbReference type="ChEBI" id="CHEBI:60240"/>
    </ligand>
</feature>
<organism evidence="18 19">
    <name type="scientific">Treponema pedis</name>
    <dbReference type="NCBI Taxonomy" id="409322"/>
    <lineage>
        <taxon>Bacteria</taxon>
        <taxon>Pseudomonadati</taxon>
        <taxon>Spirochaetota</taxon>
        <taxon>Spirochaetia</taxon>
        <taxon>Spirochaetales</taxon>
        <taxon>Treponemataceae</taxon>
        <taxon>Treponema</taxon>
    </lineage>
</organism>
<evidence type="ECO:0000256" key="12">
    <source>
        <dbReference type="ARBA" id="ARBA00022801"/>
    </source>
</evidence>
<keyword evidence="11 14" id="KW-0255">Endonuclease</keyword>
<keyword evidence="9 14" id="KW-0540">Nuclease</keyword>
<evidence type="ECO:0000313" key="19">
    <source>
        <dbReference type="Proteomes" id="UP000593915"/>
    </source>
</evidence>
<dbReference type="GO" id="GO:0043137">
    <property type="term" value="P:DNA replication, removal of RNA primer"/>
    <property type="evidence" value="ECO:0007669"/>
    <property type="project" value="TreeGrafter"/>
</dbReference>
<dbReference type="RefSeq" id="WP_194075365.1">
    <property type="nucleotide sequence ID" value="NZ_CP045670.1"/>
</dbReference>
<dbReference type="GO" id="GO:0030145">
    <property type="term" value="F:manganese ion binding"/>
    <property type="evidence" value="ECO:0007669"/>
    <property type="project" value="UniProtKB-UniRule"/>
</dbReference>
<gene>
    <name evidence="14" type="primary">rnhB</name>
    <name evidence="18" type="ORF">IFE08_07570</name>
</gene>
<evidence type="ECO:0000256" key="7">
    <source>
        <dbReference type="ARBA" id="ARBA00019179"/>
    </source>
</evidence>
<feature type="binding site" evidence="14 15">
    <location>
        <position position="6"/>
    </location>
    <ligand>
        <name>a divalent metal cation</name>
        <dbReference type="ChEBI" id="CHEBI:60240"/>
    </ligand>
</feature>
<evidence type="ECO:0000256" key="1">
    <source>
        <dbReference type="ARBA" id="ARBA00000077"/>
    </source>
</evidence>
<evidence type="ECO:0000256" key="8">
    <source>
        <dbReference type="ARBA" id="ARBA00022490"/>
    </source>
</evidence>
<comment type="catalytic activity">
    <reaction evidence="1 14 15 16">
        <text>Endonucleolytic cleavage to 5'-phosphomonoester.</text>
        <dbReference type="EC" id="3.1.26.4"/>
    </reaction>
</comment>
<dbReference type="EC" id="3.1.26.4" evidence="6 14"/>
<evidence type="ECO:0000256" key="14">
    <source>
        <dbReference type="HAMAP-Rule" id="MF_00052"/>
    </source>
</evidence>
<evidence type="ECO:0000256" key="2">
    <source>
        <dbReference type="ARBA" id="ARBA00001946"/>
    </source>
</evidence>
<dbReference type="GO" id="GO:0005737">
    <property type="term" value="C:cytoplasm"/>
    <property type="evidence" value="ECO:0007669"/>
    <property type="project" value="UniProtKB-SubCell"/>
</dbReference>
<dbReference type="Pfam" id="PF01351">
    <property type="entry name" value="RNase_HII"/>
    <property type="match status" value="1"/>
</dbReference>
<comment type="subcellular location">
    <subcellularLocation>
        <location evidence="4 14">Cytoplasm</location>
    </subcellularLocation>
</comment>
<accession>A0A7S7AVN4</accession>